<keyword evidence="7" id="KW-0274">FAD</keyword>
<sequence length="316" mass="31897">MVVSAAVDTSFAALGTTVRLLLDGDGAQEAAAAARRWIGAFDACASRFRADSELSRLNADPRERVPVSPLLAAAIGAGAWAAQRTGGLVDPVLVDALQAGGYAGRWDPARAMDLRTALDAAPARRPAAADPGGRWRAVHADGDAGVVTRPGGLHLDTGGTGKGLAADALLHVVGPRRAVIDLGGDIALSPGPADPRPFEVEVTDPFSRRTSHVLSITAGAVATSGIDARLWAGPDGPSHHLLDPSTGRPAWTGIVSVTALAPTVLEAEVLAKAALLSGPAGAAPWLAEHGGLVVHDDGEVRAVGPLAARAPAAVIA</sequence>
<reference evidence="11 12" key="1">
    <citation type="journal article" date="2018" name="J. Microbiol.">
        <title>Baekduia soli gen. nov., sp. nov., a novel bacterium isolated from the soil of Baekdu Mountain and proposal of a novel family name, Baekduiaceae fam. nov.</title>
        <authorList>
            <person name="An D.S."/>
            <person name="Siddiqi M.Z."/>
            <person name="Kim K.H."/>
            <person name="Yu H.S."/>
            <person name="Im W.T."/>
        </authorList>
    </citation>
    <scope>NUCLEOTIDE SEQUENCE [LARGE SCALE GENOMIC DNA]</scope>
    <source>
        <strain evidence="11 12">BR7-21</strain>
    </source>
</reference>
<evidence type="ECO:0000313" key="11">
    <source>
        <dbReference type="EMBL" id="QEC47966.1"/>
    </source>
</evidence>
<evidence type="ECO:0000256" key="5">
    <source>
        <dbReference type="ARBA" id="ARBA00022679"/>
    </source>
</evidence>
<dbReference type="GO" id="GO:0046872">
    <property type="term" value="F:metal ion binding"/>
    <property type="evidence" value="ECO:0007669"/>
    <property type="project" value="UniProtKB-KW"/>
</dbReference>
<comment type="cofactor">
    <cofactor evidence="1">
        <name>Mg(2+)</name>
        <dbReference type="ChEBI" id="CHEBI:18420"/>
    </cofactor>
</comment>
<evidence type="ECO:0000256" key="3">
    <source>
        <dbReference type="ARBA" id="ARBA00016337"/>
    </source>
</evidence>
<dbReference type="Proteomes" id="UP000321805">
    <property type="component" value="Chromosome"/>
</dbReference>
<dbReference type="Pfam" id="PF02424">
    <property type="entry name" value="ApbE"/>
    <property type="match status" value="1"/>
</dbReference>
<comment type="catalytic activity">
    <reaction evidence="10">
        <text>L-threonyl-[protein] + FAD = FMN-L-threonyl-[protein] + AMP + H(+)</text>
        <dbReference type="Rhea" id="RHEA:36847"/>
        <dbReference type="Rhea" id="RHEA-COMP:11060"/>
        <dbReference type="Rhea" id="RHEA-COMP:11061"/>
        <dbReference type="ChEBI" id="CHEBI:15378"/>
        <dbReference type="ChEBI" id="CHEBI:30013"/>
        <dbReference type="ChEBI" id="CHEBI:57692"/>
        <dbReference type="ChEBI" id="CHEBI:74257"/>
        <dbReference type="ChEBI" id="CHEBI:456215"/>
        <dbReference type="EC" id="2.7.1.180"/>
    </reaction>
</comment>
<evidence type="ECO:0000256" key="4">
    <source>
        <dbReference type="ARBA" id="ARBA00022630"/>
    </source>
</evidence>
<evidence type="ECO:0000256" key="8">
    <source>
        <dbReference type="ARBA" id="ARBA00022842"/>
    </source>
</evidence>
<evidence type="ECO:0000256" key="7">
    <source>
        <dbReference type="ARBA" id="ARBA00022827"/>
    </source>
</evidence>
<organism evidence="11 12">
    <name type="scientific">Baekduia soli</name>
    <dbReference type="NCBI Taxonomy" id="496014"/>
    <lineage>
        <taxon>Bacteria</taxon>
        <taxon>Bacillati</taxon>
        <taxon>Actinomycetota</taxon>
        <taxon>Thermoleophilia</taxon>
        <taxon>Solirubrobacterales</taxon>
        <taxon>Baekduiaceae</taxon>
        <taxon>Baekduia</taxon>
    </lineage>
</organism>
<dbReference type="OrthoDB" id="9778595at2"/>
<gene>
    <name evidence="11" type="ORF">FSW04_10565</name>
</gene>
<proteinExistence type="predicted"/>
<dbReference type="AlphaFoldDB" id="A0A5B8U4D7"/>
<dbReference type="GO" id="GO:0016740">
    <property type="term" value="F:transferase activity"/>
    <property type="evidence" value="ECO:0007669"/>
    <property type="project" value="UniProtKB-KW"/>
</dbReference>
<accession>A0A5B8U4D7</accession>
<dbReference type="SUPFAM" id="SSF143631">
    <property type="entry name" value="ApbE-like"/>
    <property type="match status" value="1"/>
</dbReference>
<dbReference type="InterPro" id="IPR024932">
    <property type="entry name" value="ApbE"/>
</dbReference>
<evidence type="ECO:0000256" key="9">
    <source>
        <dbReference type="ARBA" id="ARBA00031306"/>
    </source>
</evidence>
<evidence type="ECO:0000256" key="1">
    <source>
        <dbReference type="ARBA" id="ARBA00001946"/>
    </source>
</evidence>
<dbReference type="Gene3D" id="3.10.520.10">
    <property type="entry name" value="ApbE-like domains"/>
    <property type="match status" value="1"/>
</dbReference>
<keyword evidence="6" id="KW-0479">Metal-binding</keyword>
<dbReference type="EC" id="2.7.1.180" evidence="2"/>
<dbReference type="KEGG" id="bsol:FSW04_10565"/>
<protein>
    <recommendedName>
        <fullName evidence="3">FAD:protein FMN transferase</fullName>
        <ecNumber evidence="2">2.7.1.180</ecNumber>
    </recommendedName>
    <alternativeName>
        <fullName evidence="9">Flavin transferase</fullName>
    </alternativeName>
</protein>
<evidence type="ECO:0000256" key="10">
    <source>
        <dbReference type="ARBA" id="ARBA00048540"/>
    </source>
</evidence>
<keyword evidence="5 11" id="KW-0808">Transferase</keyword>
<evidence type="ECO:0000256" key="6">
    <source>
        <dbReference type="ARBA" id="ARBA00022723"/>
    </source>
</evidence>
<dbReference type="PANTHER" id="PTHR30040">
    <property type="entry name" value="THIAMINE BIOSYNTHESIS LIPOPROTEIN APBE"/>
    <property type="match status" value="1"/>
</dbReference>
<evidence type="ECO:0000256" key="2">
    <source>
        <dbReference type="ARBA" id="ARBA00011955"/>
    </source>
</evidence>
<keyword evidence="8" id="KW-0460">Magnesium</keyword>
<keyword evidence="12" id="KW-1185">Reference proteome</keyword>
<dbReference type="InterPro" id="IPR003374">
    <property type="entry name" value="ApbE-like_sf"/>
</dbReference>
<keyword evidence="4" id="KW-0285">Flavoprotein</keyword>
<dbReference type="PANTHER" id="PTHR30040:SF2">
    <property type="entry name" value="FAD:PROTEIN FMN TRANSFERASE"/>
    <property type="match status" value="1"/>
</dbReference>
<dbReference type="EMBL" id="CP042430">
    <property type="protein sequence ID" value="QEC47966.1"/>
    <property type="molecule type" value="Genomic_DNA"/>
</dbReference>
<name>A0A5B8U4D7_9ACTN</name>
<evidence type="ECO:0000313" key="12">
    <source>
        <dbReference type="Proteomes" id="UP000321805"/>
    </source>
</evidence>